<accession>A0ABD6BZT1</accession>
<keyword evidence="2" id="KW-0238">DNA-binding</keyword>
<dbReference type="EMBL" id="JBHUDB010000002">
    <property type="protein sequence ID" value="MFD1570120.1"/>
    <property type="molecule type" value="Genomic_DNA"/>
</dbReference>
<organism evidence="2 3">
    <name type="scientific">Halorubrum laminariae</name>
    <dbReference type="NCBI Taxonomy" id="1433523"/>
    <lineage>
        <taxon>Archaea</taxon>
        <taxon>Methanobacteriati</taxon>
        <taxon>Methanobacteriota</taxon>
        <taxon>Stenosarchaea group</taxon>
        <taxon>Halobacteria</taxon>
        <taxon>Halobacteriales</taxon>
        <taxon>Haloferacaceae</taxon>
        <taxon>Halorubrum</taxon>
    </lineage>
</organism>
<dbReference type="SUPFAM" id="SSF117856">
    <property type="entry name" value="AF0104/ALDC/Ptd012-like"/>
    <property type="match status" value="1"/>
</dbReference>
<reference evidence="2 3" key="1">
    <citation type="journal article" date="2019" name="Int. J. Syst. Evol. Microbiol.">
        <title>The Global Catalogue of Microorganisms (GCM) 10K type strain sequencing project: providing services to taxonomists for standard genome sequencing and annotation.</title>
        <authorList>
            <consortium name="The Broad Institute Genomics Platform"/>
            <consortium name="The Broad Institute Genome Sequencing Center for Infectious Disease"/>
            <person name="Wu L."/>
            <person name="Ma J."/>
        </authorList>
    </citation>
    <scope>NUCLEOTIDE SEQUENCE [LARGE SCALE GENOMIC DNA]</scope>
    <source>
        <strain evidence="2 3">CGMCC 1.12689</strain>
    </source>
</reference>
<gene>
    <name evidence="2" type="ORF">ACFR9T_05910</name>
</gene>
<keyword evidence="3" id="KW-1185">Reference proteome</keyword>
<feature type="domain" description="PPC" evidence="1">
    <location>
        <begin position="4"/>
        <end position="143"/>
    </location>
</feature>
<sequence length="164" mass="18192">MEYSTVGVDERLFVRLQDGEELRAGIEQAASDVGAEGSWFIGFGGLRNATLWFFDQQERHYDSIHFEEPLELTFCVGNFACVDGSMFAHTHVTVADMEGNSIGGHLESAEVFVGEVYADLFDEPVDRESSATPVLDTRQWLSADIEASPETHPETGFNLNHTDV</sequence>
<comment type="caution">
    <text evidence="2">The sequence shown here is derived from an EMBL/GenBank/DDBJ whole genome shotgun (WGS) entry which is preliminary data.</text>
</comment>
<protein>
    <submittedName>
        <fullName evidence="2">PPC domain-containing DNA-binding protein</fullName>
    </submittedName>
</protein>
<evidence type="ECO:0000313" key="2">
    <source>
        <dbReference type="EMBL" id="MFD1570120.1"/>
    </source>
</evidence>
<dbReference type="Gene3D" id="3.30.1330.80">
    <property type="entry name" value="Hypothetical protein, similar to alpha- acetolactate decarboxylase, domain 2"/>
    <property type="match status" value="1"/>
</dbReference>
<dbReference type="Pfam" id="PF03479">
    <property type="entry name" value="PCC"/>
    <property type="match status" value="1"/>
</dbReference>
<name>A0ABD6BZT1_9EURY</name>
<dbReference type="InterPro" id="IPR005175">
    <property type="entry name" value="PPC_dom"/>
</dbReference>
<dbReference type="GO" id="GO:0003677">
    <property type="term" value="F:DNA binding"/>
    <property type="evidence" value="ECO:0007669"/>
    <property type="project" value="UniProtKB-KW"/>
</dbReference>
<dbReference type="PROSITE" id="PS51742">
    <property type="entry name" value="PPC"/>
    <property type="match status" value="1"/>
</dbReference>
<dbReference type="RefSeq" id="WP_256418033.1">
    <property type="nucleotide sequence ID" value="NZ_JANHDL010000004.1"/>
</dbReference>
<dbReference type="Proteomes" id="UP001597185">
    <property type="component" value="Unassembled WGS sequence"/>
</dbReference>
<dbReference type="PANTHER" id="PTHR34988">
    <property type="entry name" value="PROTEIN, PUTATIVE-RELATED"/>
    <property type="match status" value="1"/>
</dbReference>
<evidence type="ECO:0000313" key="3">
    <source>
        <dbReference type="Proteomes" id="UP001597185"/>
    </source>
</evidence>
<dbReference type="PANTHER" id="PTHR34988:SF1">
    <property type="entry name" value="DNA-BINDING PROTEIN"/>
    <property type="match status" value="1"/>
</dbReference>
<dbReference type="AlphaFoldDB" id="A0ABD6BZT1"/>
<dbReference type="CDD" id="cd11378">
    <property type="entry name" value="DUF296"/>
    <property type="match status" value="1"/>
</dbReference>
<evidence type="ECO:0000259" key="1">
    <source>
        <dbReference type="PROSITE" id="PS51742"/>
    </source>
</evidence>
<proteinExistence type="predicted"/>